<reference evidence="12" key="1">
    <citation type="submission" date="2022-11" db="UniProtKB">
        <authorList>
            <consortium name="WormBaseParasite"/>
        </authorList>
    </citation>
    <scope>IDENTIFICATION</scope>
</reference>
<sequence>MSSTLILIGLGLGAAGYAGRYLLRNRALLKKATEVLPGEVFSKYPRGGFEQKMSKSEAAKILGVPYNAKPDRIKDAHKRIMIVNHPDRGGSPYLATKINEAKDLLDK</sequence>
<keyword evidence="6" id="KW-0472">Membrane</keyword>
<evidence type="ECO:0000256" key="8">
    <source>
        <dbReference type="ARBA" id="ARBA00054366"/>
    </source>
</evidence>
<dbReference type="FunFam" id="1.10.287.110:FF:000001">
    <property type="entry name" value="Import inner membrane translocase subunit tim14"/>
    <property type="match status" value="1"/>
</dbReference>
<dbReference type="CDD" id="cd06257">
    <property type="entry name" value="DnaJ"/>
    <property type="match status" value="1"/>
</dbReference>
<proteinExistence type="inferred from homology"/>
<dbReference type="AlphaFoldDB" id="A0A914C561"/>
<evidence type="ECO:0000256" key="3">
    <source>
        <dbReference type="ARBA" id="ARBA00022792"/>
    </source>
</evidence>
<comment type="similarity">
    <text evidence="7">Belongs to the TIM14 family.</text>
</comment>
<dbReference type="PROSITE" id="PS50076">
    <property type="entry name" value="DNAJ_2"/>
    <property type="match status" value="1"/>
</dbReference>
<accession>A0A914C561</accession>
<comment type="subcellular location">
    <subcellularLocation>
        <location evidence="1">Mitochondrion inner membrane</location>
        <topology evidence="1">Single-pass membrane protein</topology>
    </subcellularLocation>
</comment>
<dbReference type="InterPro" id="IPR036869">
    <property type="entry name" value="J_dom_sf"/>
</dbReference>
<dbReference type="GO" id="GO:0030150">
    <property type="term" value="P:protein import into mitochondrial matrix"/>
    <property type="evidence" value="ECO:0007669"/>
    <property type="project" value="TreeGrafter"/>
</dbReference>
<protein>
    <recommendedName>
        <fullName evidence="9">DnaJ homolog subfamily C member 21</fullName>
    </recommendedName>
</protein>
<keyword evidence="3" id="KW-0999">Mitochondrion inner membrane</keyword>
<evidence type="ECO:0000256" key="1">
    <source>
        <dbReference type="ARBA" id="ARBA00004434"/>
    </source>
</evidence>
<evidence type="ECO:0000313" key="11">
    <source>
        <dbReference type="Proteomes" id="UP000887540"/>
    </source>
</evidence>
<feature type="domain" description="J" evidence="10">
    <location>
        <begin position="57"/>
        <end position="107"/>
    </location>
</feature>
<evidence type="ECO:0000256" key="4">
    <source>
        <dbReference type="ARBA" id="ARBA00022989"/>
    </source>
</evidence>
<dbReference type="WBParaSite" id="ACRNAN_Path_301.g1141.t1">
    <property type="protein sequence ID" value="ACRNAN_Path_301.g1141.t1"/>
    <property type="gene ID" value="ACRNAN_Path_301.g1141"/>
</dbReference>
<dbReference type="Proteomes" id="UP000887540">
    <property type="component" value="Unplaced"/>
</dbReference>
<evidence type="ECO:0000256" key="5">
    <source>
        <dbReference type="ARBA" id="ARBA00023128"/>
    </source>
</evidence>
<evidence type="ECO:0000256" key="6">
    <source>
        <dbReference type="ARBA" id="ARBA00023136"/>
    </source>
</evidence>
<keyword evidence="11" id="KW-1185">Reference proteome</keyword>
<evidence type="ECO:0000259" key="10">
    <source>
        <dbReference type="PROSITE" id="PS50076"/>
    </source>
</evidence>
<comment type="function">
    <text evidence="8">Probable component of the PAM complex, a complex required for the translocation of transit peptide-containing proteins from the inner membrane into the mitochondrial matrix in an ATP-dependent manner. May act as a co-chaperone that stimulate the ATP-dependent activity.</text>
</comment>
<dbReference type="GO" id="GO:0001405">
    <property type="term" value="C:PAM complex, Tim23 associated import motor"/>
    <property type="evidence" value="ECO:0007669"/>
    <property type="project" value="TreeGrafter"/>
</dbReference>
<dbReference type="InterPro" id="IPR001623">
    <property type="entry name" value="DnaJ_domain"/>
</dbReference>
<evidence type="ECO:0000313" key="12">
    <source>
        <dbReference type="WBParaSite" id="ACRNAN_Path_301.g1141.t1"/>
    </source>
</evidence>
<evidence type="ECO:0000256" key="9">
    <source>
        <dbReference type="ARBA" id="ARBA00076378"/>
    </source>
</evidence>
<keyword evidence="4" id="KW-1133">Transmembrane helix</keyword>
<dbReference type="PANTHER" id="PTHR12763:SF28">
    <property type="entry name" value="GEO10507P1-RELATED"/>
    <property type="match status" value="1"/>
</dbReference>
<dbReference type="SMART" id="SM00271">
    <property type="entry name" value="DnaJ"/>
    <property type="match status" value="1"/>
</dbReference>
<keyword evidence="5" id="KW-0496">Mitochondrion</keyword>
<organism evidence="11 12">
    <name type="scientific">Acrobeloides nanus</name>
    <dbReference type="NCBI Taxonomy" id="290746"/>
    <lineage>
        <taxon>Eukaryota</taxon>
        <taxon>Metazoa</taxon>
        <taxon>Ecdysozoa</taxon>
        <taxon>Nematoda</taxon>
        <taxon>Chromadorea</taxon>
        <taxon>Rhabditida</taxon>
        <taxon>Tylenchina</taxon>
        <taxon>Cephalobomorpha</taxon>
        <taxon>Cephaloboidea</taxon>
        <taxon>Cephalobidae</taxon>
        <taxon>Acrobeloides</taxon>
    </lineage>
</organism>
<dbReference type="PANTHER" id="PTHR12763">
    <property type="match status" value="1"/>
</dbReference>
<dbReference type="GO" id="GO:0001671">
    <property type="term" value="F:ATPase activator activity"/>
    <property type="evidence" value="ECO:0007669"/>
    <property type="project" value="TreeGrafter"/>
</dbReference>
<dbReference type="SUPFAM" id="SSF46565">
    <property type="entry name" value="Chaperone J-domain"/>
    <property type="match status" value="1"/>
</dbReference>
<dbReference type="Gene3D" id="1.10.287.110">
    <property type="entry name" value="DnaJ domain"/>
    <property type="match status" value="1"/>
</dbReference>
<name>A0A914C561_9BILA</name>
<evidence type="ECO:0000256" key="2">
    <source>
        <dbReference type="ARBA" id="ARBA00022692"/>
    </source>
</evidence>
<keyword evidence="2" id="KW-0812">Transmembrane</keyword>
<evidence type="ECO:0000256" key="7">
    <source>
        <dbReference type="ARBA" id="ARBA00038105"/>
    </source>
</evidence>